<proteinExistence type="predicted"/>
<keyword evidence="2" id="KW-1185">Reference proteome</keyword>
<organism evidence="1 2">
    <name type="scientific">Tegillarca granosa</name>
    <name type="common">Malaysian cockle</name>
    <name type="synonym">Anadara granosa</name>
    <dbReference type="NCBI Taxonomy" id="220873"/>
    <lineage>
        <taxon>Eukaryota</taxon>
        <taxon>Metazoa</taxon>
        <taxon>Spiralia</taxon>
        <taxon>Lophotrochozoa</taxon>
        <taxon>Mollusca</taxon>
        <taxon>Bivalvia</taxon>
        <taxon>Autobranchia</taxon>
        <taxon>Pteriomorphia</taxon>
        <taxon>Arcoida</taxon>
        <taxon>Arcoidea</taxon>
        <taxon>Arcidae</taxon>
        <taxon>Tegillarca</taxon>
    </lineage>
</organism>
<dbReference type="Proteomes" id="UP001217089">
    <property type="component" value="Unassembled WGS sequence"/>
</dbReference>
<evidence type="ECO:0000313" key="1">
    <source>
        <dbReference type="EMBL" id="KAJ8302302.1"/>
    </source>
</evidence>
<accession>A0ABQ9EAF3</accession>
<comment type="caution">
    <text evidence="1">The sequence shown here is derived from an EMBL/GenBank/DDBJ whole genome shotgun (WGS) entry which is preliminary data.</text>
</comment>
<dbReference type="PANTHER" id="PTHR31239:SF2">
    <property type="entry name" value="NICOLIN-1"/>
    <property type="match status" value="1"/>
</dbReference>
<dbReference type="PANTHER" id="PTHR31239">
    <property type="entry name" value="NICOLIN 1"/>
    <property type="match status" value="1"/>
</dbReference>
<dbReference type="EMBL" id="JARBDR010000918">
    <property type="protein sequence ID" value="KAJ8302302.1"/>
    <property type="molecule type" value="Genomic_DNA"/>
</dbReference>
<protein>
    <submittedName>
        <fullName evidence="1">Uncharacterized protein</fullName>
    </submittedName>
</protein>
<reference evidence="1 2" key="1">
    <citation type="submission" date="2022-12" db="EMBL/GenBank/DDBJ databases">
        <title>Chromosome-level genome of Tegillarca granosa.</title>
        <authorList>
            <person name="Kim J."/>
        </authorList>
    </citation>
    <scope>NUCLEOTIDE SEQUENCE [LARGE SCALE GENOMIC DNA]</scope>
    <source>
        <strain evidence="1">Teg-2019</strain>
        <tissue evidence="1">Adductor muscle</tissue>
    </source>
</reference>
<dbReference type="InterPro" id="IPR040235">
    <property type="entry name" value="Nicolin-1"/>
</dbReference>
<gene>
    <name evidence="1" type="ORF">KUTeg_021289</name>
</gene>
<evidence type="ECO:0000313" key="2">
    <source>
        <dbReference type="Proteomes" id="UP001217089"/>
    </source>
</evidence>
<sequence>MTDRPLQCNIKNPVALTIGDHKNEFHSGCRVVDITFPNIVNPEVGEIHFKNHYVAFLTVKVKFKPSADNGEPPGEAKWKTCIKKMRLMPNPHTETGSQDYFCINKKHATVRLILQQPSPVWKEFRTPPLPAWLIEDSANNSHKKKLEGVPNIEAISSNLQQLWAFNKLENNKLENNKLENNKLENNKLENNKLEK</sequence>
<name>A0ABQ9EAF3_TEGGR</name>